<evidence type="ECO:0000313" key="2">
    <source>
        <dbReference type="EMBL" id="TBO29201.1"/>
    </source>
</evidence>
<sequence>MHPAKPCTSPRWPSAGSCFRPSCARPEAMQRPAPHAPSRLWVQVQGRPMLFGALLLGLVLGLLLSRAWPGHGMAAALVAWDVGVLGYMVAATLLVLRERPQDSLARAQRLDAGQALVLSSSVLAAVASMAAIGAEVLRAKGLHGSERLLHLGLAGATIAVSWAFIHFVFALHYAHGYHLGTHHRGEGGLDFPGSDAPDFVDFLYLSFVIGTSAQTADVAFTSRRMRRLALVHCVLAFLFNTTVLALTINLVASLW</sequence>
<dbReference type="AlphaFoldDB" id="A0A4Q9GW09"/>
<proteinExistence type="predicted"/>
<keyword evidence="1" id="KW-0812">Transmembrane</keyword>
<keyword evidence="1" id="KW-0472">Membrane</keyword>
<dbReference type="Proteomes" id="UP000292120">
    <property type="component" value="Unassembled WGS sequence"/>
</dbReference>
<accession>A0A4Q9GW09</accession>
<reference evidence="2 3" key="1">
    <citation type="submission" date="2019-02" db="EMBL/GenBank/DDBJ databases">
        <title>Aquabacterium sp. strain KMB7.</title>
        <authorList>
            <person name="Chen W.-M."/>
        </authorList>
    </citation>
    <scope>NUCLEOTIDE SEQUENCE [LARGE SCALE GENOMIC DNA]</scope>
    <source>
        <strain evidence="2 3">KMB7</strain>
    </source>
</reference>
<dbReference type="OrthoDB" id="64737at2"/>
<dbReference type="InterPro" id="IPR009781">
    <property type="entry name" value="DUF1345"/>
</dbReference>
<dbReference type="Pfam" id="PF07077">
    <property type="entry name" value="DUF1345"/>
    <property type="match status" value="1"/>
</dbReference>
<feature type="transmembrane region" description="Helical" evidence="1">
    <location>
        <begin position="229"/>
        <end position="252"/>
    </location>
</feature>
<keyword evidence="1" id="KW-1133">Transmembrane helix</keyword>
<protein>
    <submittedName>
        <fullName evidence="2">DUF1345 domain-containing protein</fullName>
    </submittedName>
</protein>
<keyword evidence="3" id="KW-1185">Reference proteome</keyword>
<evidence type="ECO:0000256" key="1">
    <source>
        <dbReference type="SAM" id="Phobius"/>
    </source>
</evidence>
<evidence type="ECO:0000313" key="3">
    <source>
        <dbReference type="Proteomes" id="UP000292120"/>
    </source>
</evidence>
<feature type="transmembrane region" description="Helical" evidence="1">
    <location>
        <begin position="116"/>
        <end position="137"/>
    </location>
</feature>
<comment type="caution">
    <text evidence="2">The sequence shown here is derived from an EMBL/GenBank/DDBJ whole genome shotgun (WGS) entry which is preliminary data.</text>
</comment>
<feature type="transmembrane region" description="Helical" evidence="1">
    <location>
        <begin position="149"/>
        <end position="174"/>
    </location>
</feature>
<feature type="transmembrane region" description="Helical" evidence="1">
    <location>
        <begin position="49"/>
        <end position="68"/>
    </location>
</feature>
<organism evidence="2 3">
    <name type="scientific">Aquabacterium lacunae</name>
    <dbReference type="NCBI Taxonomy" id="2528630"/>
    <lineage>
        <taxon>Bacteria</taxon>
        <taxon>Pseudomonadati</taxon>
        <taxon>Pseudomonadota</taxon>
        <taxon>Betaproteobacteria</taxon>
        <taxon>Burkholderiales</taxon>
        <taxon>Aquabacterium</taxon>
    </lineage>
</organism>
<feature type="transmembrane region" description="Helical" evidence="1">
    <location>
        <begin position="74"/>
        <end position="96"/>
    </location>
</feature>
<dbReference type="EMBL" id="SIXI01000005">
    <property type="protein sequence ID" value="TBO29201.1"/>
    <property type="molecule type" value="Genomic_DNA"/>
</dbReference>
<gene>
    <name evidence="2" type="ORF">EYS42_12370</name>
</gene>
<name>A0A4Q9GW09_9BURK</name>